<dbReference type="EMBL" id="JANUGX010000040">
    <property type="protein sequence ID" value="MCS0592307.1"/>
    <property type="molecule type" value="Genomic_DNA"/>
</dbReference>
<dbReference type="Proteomes" id="UP001205560">
    <property type="component" value="Unassembled WGS sequence"/>
</dbReference>
<keyword evidence="2" id="KW-1185">Reference proteome</keyword>
<dbReference type="Pfam" id="PF14375">
    <property type="entry name" value="Cys_rich_CWC"/>
    <property type="match status" value="1"/>
</dbReference>
<accession>A0ABT2ADR0</accession>
<protein>
    <submittedName>
        <fullName evidence="1">Cysteine-rich CWC family protein</fullName>
    </submittedName>
</protein>
<reference evidence="1 2" key="1">
    <citation type="submission" date="2022-08" db="EMBL/GenBank/DDBJ databases">
        <title>Reclassification of Massilia species as members of the genera Telluria, Duganella, Pseudoduganella, Mokoshia gen. nov. and Zemynaea gen. nov. using orthogonal and non-orthogonal genome-based approaches.</title>
        <authorList>
            <person name="Bowman J.P."/>
        </authorList>
    </citation>
    <scope>NUCLEOTIDE SEQUENCE [LARGE SCALE GENOMIC DNA]</scope>
    <source>
        <strain evidence="1 2">LMG 28164</strain>
    </source>
</reference>
<sequence length="72" mass="7282">MSTCTRCGASFGCAMIDGSDAPCWCTTLPPVVPVPIPAPPGAQQPAPGCWCPACLRQHIALQAEASSVTPSA</sequence>
<organism evidence="1 2">
    <name type="scientific">Massilia norwichensis</name>
    <dbReference type="NCBI Taxonomy" id="1442366"/>
    <lineage>
        <taxon>Bacteria</taxon>
        <taxon>Pseudomonadati</taxon>
        <taxon>Pseudomonadota</taxon>
        <taxon>Betaproteobacteria</taxon>
        <taxon>Burkholderiales</taxon>
        <taxon>Oxalobacteraceae</taxon>
        <taxon>Telluria group</taxon>
        <taxon>Massilia</taxon>
    </lineage>
</organism>
<dbReference type="InterPro" id="IPR032720">
    <property type="entry name" value="Cys_rich_CWC"/>
</dbReference>
<evidence type="ECO:0000313" key="1">
    <source>
        <dbReference type="EMBL" id="MCS0592307.1"/>
    </source>
</evidence>
<proteinExistence type="predicted"/>
<comment type="caution">
    <text evidence="1">The sequence shown here is derived from an EMBL/GenBank/DDBJ whole genome shotgun (WGS) entry which is preliminary data.</text>
</comment>
<dbReference type="RefSeq" id="WP_258848075.1">
    <property type="nucleotide sequence ID" value="NZ_JANUGX010000040.1"/>
</dbReference>
<evidence type="ECO:0000313" key="2">
    <source>
        <dbReference type="Proteomes" id="UP001205560"/>
    </source>
</evidence>
<name>A0ABT2ADR0_9BURK</name>
<gene>
    <name evidence="1" type="ORF">NX782_24295</name>
</gene>